<gene>
    <name evidence="3" type="ORF">FJ657_03060</name>
</gene>
<dbReference type="SUPFAM" id="SSF46955">
    <property type="entry name" value="Putative DNA-binding domain"/>
    <property type="match status" value="1"/>
</dbReference>
<reference evidence="3 4" key="1">
    <citation type="submission" date="2019-06" db="EMBL/GenBank/DDBJ databases">
        <authorList>
            <person name="Li F."/>
        </authorList>
    </citation>
    <scope>NUCLEOTIDE SEQUENCE [LARGE SCALE GENOMIC DNA]</scope>
    <source>
        <strain evidence="3 4">10F1D-1</strain>
    </source>
</reference>
<dbReference type="Pfam" id="PF13411">
    <property type="entry name" value="MerR_1"/>
    <property type="match status" value="1"/>
</dbReference>
<dbReference type="SMART" id="SM00422">
    <property type="entry name" value="HTH_MERR"/>
    <property type="match status" value="1"/>
</dbReference>
<dbReference type="PRINTS" id="PR00040">
    <property type="entry name" value="HTHMERR"/>
</dbReference>
<dbReference type="Gene3D" id="1.10.1660.10">
    <property type="match status" value="1"/>
</dbReference>
<dbReference type="EMBL" id="VHQG01000001">
    <property type="protein sequence ID" value="TPW77655.1"/>
    <property type="molecule type" value="Genomic_DNA"/>
</dbReference>
<accession>A0A506Y6L6</accession>
<dbReference type="GO" id="GO:0003677">
    <property type="term" value="F:DNA binding"/>
    <property type="evidence" value="ECO:0007669"/>
    <property type="project" value="UniProtKB-KW"/>
</dbReference>
<dbReference type="OrthoDB" id="5242095at2"/>
<feature type="domain" description="HTH merR-type" evidence="2">
    <location>
        <begin position="1"/>
        <end position="70"/>
    </location>
</feature>
<protein>
    <submittedName>
        <fullName evidence="3">MerR family transcriptional regulator</fullName>
    </submittedName>
</protein>
<dbReference type="AlphaFoldDB" id="A0A506Y6L6"/>
<evidence type="ECO:0000259" key="2">
    <source>
        <dbReference type="PROSITE" id="PS50937"/>
    </source>
</evidence>
<dbReference type="Proteomes" id="UP000316252">
    <property type="component" value="Unassembled WGS sequence"/>
</dbReference>
<dbReference type="InterPro" id="IPR009061">
    <property type="entry name" value="DNA-bd_dom_put_sf"/>
</dbReference>
<organism evidence="3 4">
    <name type="scientific">Schumannella soli</name>
    <dbReference type="NCBI Taxonomy" id="2590779"/>
    <lineage>
        <taxon>Bacteria</taxon>
        <taxon>Bacillati</taxon>
        <taxon>Actinomycetota</taxon>
        <taxon>Actinomycetes</taxon>
        <taxon>Micrococcales</taxon>
        <taxon>Microbacteriaceae</taxon>
        <taxon>Schumannella</taxon>
    </lineage>
</organism>
<dbReference type="RefSeq" id="WP_141162183.1">
    <property type="nucleotide sequence ID" value="NZ_VHQG01000001.1"/>
</dbReference>
<evidence type="ECO:0000256" key="1">
    <source>
        <dbReference type="ARBA" id="ARBA00023125"/>
    </source>
</evidence>
<name>A0A506Y6L6_9MICO</name>
<keyword evidence="4" id="KW-1185">Reference proteome</keyword>
<proteinExistence type="predicted"/>
<dbReference type="GO" id="GO:0003700">
    <property type="term" value="F:DNA-binding transcription factor activity"/>
    <property type="evidence" value="ECO:0007669"/>
    <property type="project" value="InterPro"/>
</dbReference>
<evidence type="ECO:0000313" key="3">
    <source>
        <dbReference type="EMBL" id="TPW77655.1"/>
    </source>
</evidence>
<evidence type="ECO:0000313" key="4">
    <source>
        <dbReference type="Proteomes" id="UP000316252"/>
    </source>
</evidence>
<sequence>MRISQLAAATGVPVATVKYYLREGLLHEGERTAPTQALYDDSHVARLRLVRALLGAGGVSIAQARAILAAIDEPPAAIHLLATAHNAITAPLDAAADVDEVRAITSGWGWRTESCDPAVLGAVAAGLQGLRDGGFDLAPGVLDAYGRAARDIAQAEIDGIPTESAEAAVRYVVLGTVLVEPLLLALRRLAEQVVSGERFGETGPLGD</sequence>
<dbReference type="PROSITE" id="PS50937">
    <property type="entry name" value="HTH_MERR_2"/>
    <property type="match status" value="1"/>
</dbReference>
<dbReference type="PANTHER" id="PTHR30204">
    <property type="entry name" value="REDOX-CYCLING DRUG-SENSING TRANSCRIPTIONAL ACTIVATOR SOXR"/>
    <property type="match status" value="1"/>
</dbReference>
<keyword evidence="1" id="KW-0238">DNA-binding</keyword>
<dbReference type="CDD" id="cd04780">
    <property type="entry name" value="HTH_MerR-like_sg5"/>
    <property type="match status" value="1"/>
</dbReference>
<dbReference type="PANTHER" id="PTHR30204:SF98">
    <property type="entry name" value="HTH-TYPE TRANSCRIPTIONAL REGULATOR ADHR"/>
    <property type="match status" value="1"/>
</dbReference>
<dbReference type="InterPro" id="IPR000551">
    <property type="entry name" value="MerR-type_HTH_dom"/>
</dbReference>
<dbReference type="InterPro" id="IPR047057">
    <property type="entry name" value="MerR_fam"/>
</dbReference>
<comment type="caution">
    <text evidence="3">The sequence shown here is derived from an EMBL/GenBank/DDBJ whole genome shotgun (WGS) entry which is preliminary data.</text>
</comment>